<gene>
    <name evidence="2" type="ORF">GCM10007359_16700</name>
</gene>
<protein>
    <submittedName>
        <fullName evidence="2">Uncharacterized protein</fullName>
    </submittedName>
</protein>
<dbReference type="AlphaFoldDB" id="A0A917MU83"/>
<evidence type="ECO:0000256" key="1">
    <source>
        <dbReference type="SAM" id="MobiDB-lite"/>
    </source>
</evidence>
<dbReference type="Proteomes" id="UP000600171">
    <property type="component" value="Unassembled WGS sequence"/>
</dbReference>
<comment type="caution">
    <text evidence="2">The sequence shown here is derived from an EMBL/GenBank/DDBJ whole genome shotgun (WGS) entry which is preliminary data.</text>
</comment>
<feature type="region of interest" description="Disordered" evidence="1">
    <location>
        <begin position="54"/>
        <end position="74"/>
    </location>
</feature>
<evidence type="ECO:0000313" key="3">
    <source>
        <dbReference type="Proteomes" id="UP000600171"/>
    </source>
</evidence>
<evidence type="ECO:0000313" key="2">
    <source>
        <dbReference type="EMBL" id="GGH64421.1"/>
    </source>
</evidence>
<dbReference type="EMBL" id="BMDC01000003">
    <property type="protein sequence ID" value="GGH64421.1"/>
    <property type="molecule type" value="Genomic_DNA"/>
</dbReference>
<sequence length="74" mass="8119">MLGTLNVAGLPLVVFTHVKDLGVCGDFVNGDLINIFVHGFYSFAEVAPSTFPRGRRRGKRVRQGRNGAWGIRGF</sequence>
<name>A0A917MU83_9MICC</name>
<accession>A0A917MU83</accession>
<keyword evidence="3" id="KW-1185">Reference proteome</keyword>
<organism evidence="2 3">
    <name type="scientific">Rothia aerolata</name>
    <dbReference type="NCBI Taxonomy" id="1812262"/>
    <lineage>
        <taxon>Bacteria</taxon>
        <taxon>Bacillati</taxon>
        <taxon>Actinomycetota</taxon>
        <taxon>Actinomycetes</taxon>
        <taxon>Micrococcales</taxon>
        <taxon>Micrococcaceae</taxon>
        <taxon>Rothia</taxon>
    </lineage>
</organism>
<feature type="compositionally biased region" description="Basic residues" evidence="1">
    <location>
        <begin position="54"/>
        <end position="63"/>
    </location>
</feature>
<proteinExistence type="predicted"/>
<reference evidence="2 3" key="1">
    <citation type="journal article" date="2014" name="Int. J. Syst. Evol. Microbiol.">
        <title>Complete genome sequence of Corynebacterium casei LMG S-19264T (=DSM 44701T), isolated from a smear-ripened cheese.</title>
        <authorList>
            <consortium name="US DOE Joint Genome Institute (JGI-PGF)"/>
            <person name="Walter F."/>
            <person name="Albersmeier A."/>
            <person name="Kalinowski J."/>
            <person name="Ruckert C."/>
        </authorList>
    </citation>
    <scope>NUCLEOTIDE SEQUENCE [LARGE SCALE GENOMIC DNA]</scope>
    <source>
        <strain evidence="2 3">CCM 8669</strain>
    </source>
</reference>